<dbReference type="SUPFAM" id="SSF118010">
    <property type="entry name" value="TM1457-like"/>
    <property type="match status" value="1"/>
</dbReference>
<keyword evidence="1" id="KW-0690">Ribosome biogenesis</keyword>
<dbReference type="Pfam" id="PF04327">
    <property type="entry name" value="Peptidase_Prp"/>
    <property type="match status" value="1"/>
</dbReference>
<dbReference type="InterPro" id="IPR036764">
    <property type="entry name" value="Peptidase_Prp_sf"/>
</dbReference>
<proteinExistence type="predicted"/>
<accession>A0A8S5VET1</accession>
<dbReference type="GO" id="GO:0008234">
    <property type="term" value="F:cysteine-type peptidase activity"/>
    <property type="evidence" value="ECO:0007669"/>
    <property type="project" value="UniProtKB-KW"/>
</dbReference>
<dbReference type="EMBL" id="BK016254">
    <property type="protein sequence ID" value="DAG05245.1"/>
    <property type="molecule type" value="Genomic_DNA"/>
</dbReference>
<organism evidence="5">
    <name type="scientific">Siphoviridae sp. ctbxa26</name>
    <dbReference type="NCBI Taxonomy" id="2825568"/>
    <lineage>
        <taxon>Viruses</taxon>
        <taxon>Duplodnaviria</taxon>
        <taxon>Heunggongvirae</taxon>
        <taxon>Uroviricota</taxon>
        <taxon>Caudoviricetes</taxon>
    </lineage>
</organism>
<dbReference type="Gene3D" id="3.30.70.1490">
    <property type="entry name" value="Cysteine protease Prp"/>
    <property type="match status" value="1"/>
</dbReference>
<evidence type="ECO:0000313" key="5">
    <source>
        <dbReference type="EMBL" id="DAG05245.1"/>
    </source>
</evidence>
<protein>
    <submittedName>
        <fullName evidence="5">YsxB-like protein</fullName>
    </submittedName>
</protein>
<sequence>MTTVTLENNRLSVVGHAGYGKVGYDIVCAGISTLTFTLKESLELYTSDCVEFFIADGKVIASWSELSEKGALLLNSYITGALMLANDYPDYIKVQTLTTIKANGNTAQTLNALKSMDDENSIA</sequence>
<keyword evidence="3" id="KW-0378">Hydrolase</keyword>
<keyword evidence="4" id="KW-0788">Thiol protease</keyword>
<reference evidence="5" key="1">
    <citation type="journal article" date="2021" name="Proc. Natl. Acad. Sci. U.S.A.">
        <title>A Catalog of Tens of Thousands of Viruses from Human Metagenomes Reveals Hidden Associations with Chronic Diseases.</title>
        <authorList>
            <person name="Tisza M.J."/>
            <person name="Buck C.B."/>
        </authorList>
    </citation>
    <scope>NUCLEOTIDE SEQUENCE</scope>
    <source>
        <strain evidence="5">Ctbxa26</strain>
    </source>
</reference>
<dbReference type="GO" id="GO:0006508">
    <property type="term" value="P:proteolysis"/>
    <property type="evidence" value="ECO:0007669"/>
    <property type="project" value="UniProtKB-KW"/>
</dbReference>
<evidence type="ECO:0000256" key="3">
    <source>
        <dbReference type="ARBA" id="ARBA00022801"/>
    </source>
</evidence>
<dbReference type="GO" id="GO:0042254">
    <property type="term" value="P:ribosome biogenesis"/>
    <property type="evidence" value="ECO:0007669"/>
    <property type="project" value="UniProtKB-KW"/>
</dbReference>
<evidence type="ECO:0000256" key="1">
    <source>
        <dbReference type="ARBA" id="ARBA00022517"/>
    </source>
</evidence>
<keyword evidence="2" id="KW-0645">Protease</keyword>
<dbReference type="CDD" id="cd16332">
    <property type="entry name" value="Prp-like"/>
    <property type="match status" value="1"/>
</dbReference>
<evidence type="ECO:0000256" key="4">
    <source>
        <dbReference type="ARBA" id="ARBA00022807"/>
    </source>
</evidence>
<evidence type="ECO:0000256" key="2">
    <source>
        <dbReference type="ARBA" id="ARBA00022670"/>
    </source>
</evidence>
<dbReference type="InterPro" id="IPR007422">
    <property type="entry name" value="Peptidase_Prp"/>
</dbReference>
<name>A0A8S5VET1_9CAUD</name>